<feature type="compositionally biased region" description="Low complexity" evidence="1">
    <location>
        <begin position="114"/>
        <end position="129"/>
    </location>
</feature>
<reference evidence="2 3" key="1">
    <citation type="submission" date="2016-12" db="EMBL/GenBank/DDBJ databases">
        <title>Clostridium tepidum sp. nov., a close relative of Clostridium sporogenes and Clostridium botulinum Group I.</title>
        <authorList>
            <person name="Dobritsa A.P."/>
            <person name="Kutumbaka K.K."/>
            <person name="Werner K."/>
            <person name="Wiedmann M."/>
            <person name="Asmus A."/>
            <person name="Samadpour M."/>
        </authorList>
    </citation>
    <scope>NUCLEOTIDE SEQUENCE [LARGE SCALE GENOMIC DNA]</scope>
    <source>
        <strain evidence="2 3">IEH 97212</strain>
    </source>
</reference>
<evidence type="ECO:0000313" key="3">
    <source>
        <dbReference type="Proteomes" id="UP000190256"/>
    </source>
</evidence>
<dbReference type="Pfam" id="PF13730">
    <property type="entry name" value="HTH_36"/>
    <property type="match status" value="1"/>
</dbReference>
<feature type="compositionally biased region" description="Basic and acidic residues" evidence="1">
    <location>
        <begin position="98"/>
        <end position="112"/>
    </location>
</feature>
<name>A0A1S9I1S2_9CLOT</name>
<dbReference type="InterPro" id="IPR036390">
    <property type="entry name" value="WH_DNA-bd_sf"/>
</dbReference>
<proteinExistence type="predicted"/>
<comment type="caution">
    <text evidence="2">The sequence shown here is derived from an EMBL/GenBank/DDBJ whole genome shotgun (WGS) entry which is preliminary data.</text>
</comment>
<dbReference type="EMBL" id="MRAE01000032">
    <property type="protein sequence ID" value="OOO64291.1"/>
    <property type="molecule type" value="Genomic_DNA"/>
</dbReference>
<dbReference type="RefSeq" id="WP_078054745.1">
    <property type="nucleotide sequence ID" value="NZ_MRAE01000032.1"/>
</dbReference>
<dbReference type="AlphaFoldDB" id="A0A1S9I1S2"/>
<protein>
    <submittedName>
        <fullName evidence="2">Transcriptional regulator</fullName>
    </submittedName>
</protein>
<dbReference type="InterPro" id="IPR036388">
    <property type="entry name" value="WH-like_DNA-bd_sf"/>
</dbReference>
<accession>A0A1S9I1S2</accession>
<dbReference type="OrthoDB" id="1937422at2"/>
<dbReference type="Proteomes" id="UP000190256">
    <property type="component" value="Unassembled WGS sequence"/>
</dbReference>
<gene>
    <name evidence="2" type="ORF">BS638_11265</name>
</gene>
<sequence>MTNYTIIQNTDITNLSLSDGAYRCYNLLLSMCYADKNTCYPSIKYIATALGRSCRTINRYIKELIKLGYISKRRRGSISNVYTLLQKKVQQTVQNIKDKVKNRESGYKKNTSDKQSLSNTNSKKNNYNNKPKKDKFNDFEQRDYNFDKLEKLLLEGKGNLSDCQITPSAR</sequence>
<dbReference type="Gene3D" id="1.10.10.10">
    <property type="entry name" value="Winged helix-like DNA-binding domain superfamily/Winged helix DNA-binding domain"/>
    <property type="match status" value="1"/>
</dbReference>
<evidence type="ECO:0000313" key="2">
    <source>
        <dbReference type="EMBL" id="OOO64291.1"/>
    </source>
</evidence>
<dbReference type="SUPFAM" id="SSF46785">
    <property type="entry name" value="Winged helix' DNA-binding domain"/>
    <property type="match status" value="1"/>
</dbReference>
<feature type="region of interest" description="Disordered" evidence="1">
    <location>
        <begin position="98"/>
        <end position="139"/>
    </location>
</feature>
<evidence type="ECO:0000256" key="1">
    <source>
        <dbReference type="SAM" id="MobiDB-lite"/>
    </source>
</evidence>
<organism evidence="2 3">
    <name type="scientific">Clostridium tepidum</name>
    <dbReference type="NCBI Taxonomy" id="1962263"/>
    <lineage>
        <taxon>Bacteria</taxon>
        <taxon>Bacillati</taxon>
        <taxon>Bacillota</taxon>
        <taxon>Clostridia</taxon>
        <taxon>Eubacteriales</taxon>
        <taxon>Clostridiaceae</taxon>
        <taxon>Clostridium</taxon>
    </lineage>
</organism>